<dbReference type="Pfam" id="PF13561">
    <property type="entry name" value="adh_short_C2"/>
    <property type="match status" value="1"/>
</dbReference>
<keyword evidence="2" id="KW-0560">Oxidoreductase</keyword>
<reference evidence="3 4" key="1">
    <citation type="submission" date="2021-01" db="EMBL/GenBank/DDBJ databases">
        <title>Whole genome shotgun sequence of Actinoplanes palleronii NBRC 14916.</title>
        <authorList>
            <person name="Komaki H."/>
            <person name="Tamura T."/>
        </authorList>
    </citation>
    <scope>NUCLEOTIDE SEQUENCE [LARGE SCALE GENOMIC DNA]</scope>
    <source>
        <strain evidence="3 4">NBRC 14916</strain>
    </source>
</reference>
<evidence type="ECO:0000313" key="4">
    <source>
        <dbReference type="Proteomes" id="UP000624709"/>
    </source>
</evidence>
<evidence type="ECO:0000256" key="2">
    <source>
        <dbReference type="ARBA" id="ARBA00023002"/>
    </source>
</evidence>
<evidence type="ECO:0000313" key="3">
    <source>
        <dbReference type="EMBL" id="GIE72490.1"/>
    </source>
</evidence>
<dbReference type="PANTHER" id="PTHR24321">
    <property type="entry name" value="DEHYDROGENASES, SHORT CHAIN"/>
    <property type="match status" value="1"/>
</dbReference>
<organism evidence="3 4">
    <name type="scientific">Actinoplanes palleronii</name>
    <dbReference type="NCBI Taxonomy" id="113570"/>
    <lineage>
        <taxon>Bacteria</taxon>
        <taxon>Bacillati</taxon>
        <taxon>Actinomycetota</taxon>
        <taxon>Actinomycetes</taxon>
        <taxon>Micromonosporales</taxon>
        <taxon>Micromonosporaceae</taxon>
        <taxon>Actinoplanes</taxon>
    </lineage>
</organism>
<comment type="similarity">
    <text evidence="1">Belongs to the short-chain dehydrogenases/reductases (SDR) family.</text>
</comment>
<gene>
    <name evidence="3" type="ORF">Apa02nite_085980</name>
</gene>
<dbReference type="PANTHER" id="PTHR24321:SF8">
    <property type="entry name" value="ESTRADIOL 17-BETA-DEHYDROGENASE 8-RELATED"/>
    <property type="match status" value="1"/>
</dbReference>
<dbReference type="NCBIfam" id="NF005395">
    <property type="entry name" value="PRK06940.1"/>
    <property type="match status" value="1"/>
</dbReference>
<accession>A0ABQ4BQI2</accession>
<dbReference type="PRINTS" id="PR00081">
    <property type="entry name" value="GDHRDH"/>
</dbReference>
<dbReference type="InterPro" id="IPR036291">
    <property type="entry name" value="NAD(P)-bd_dom_sf"/>
</dbReference>
<evidence type="ECO:0000256" key="1">
    <source>
        <dbReference type="ARBA" id="ARBA00006484"/>
    </source>
</evidence>
<dbReference type="EMBL" id="BOMS01000146">
    <property type="protein sequence ID" value="GIE72490.1"/>
    <property type="molecule type" value="Genomic_DNA"/>
</dbReference>
<comment type="caution">
    <text evidence="3">The sequence shown here is derived from an EMBL/GenBank/DDBJ whole genome shotgun (WGS) entry which is preliminary data.</text>
</comment>
<dbReference type="Proteomes" id="UP000624709">
    <property type="component" value="Unassembled WGS sequence"/>
</dbReference>
<dbReference type="InterPro" id="IPR002347">
    <property type="entry name" value="SDR_fam"/>
</dbReference>
<dbReference type="Gene3D" id="3.40.50.720">
    <property type="entry name" value="NAD(P)-binding Rossmann-like Domain"/>
    <property type="match status" value="1"/>
</dbReference>
<dbReference type="SUPFAM" id="SSF51735">
    <property type="entry name" value="NAD(P)-binding Rossmann-fold domains"/>
    <property type="match status" value="1"/>
</dbReference>
<protein>
    <submittedName>
        <fullName evidence="3">Short-chain dehydrogenase/reductas</fullName>
    </submittedName>
</protein>
<keyword evidence="4" id="KW-1185">Reference proteome</keyword>
<dbReference type="Pfam" id="PF00106">
    <property type="entry name" value="adh_short"/>
    <property type="match status" value="1"/>
</dbReference>
<dbReference type="CDD" id="cd05233">
    <property type="entry name" value="SDR_c"/>
    <property type="match status" value="1"/>
</dbReference>
<name>A0ABQ4BQI2_9ACTN</name>
<sequence>MINRDVVVVTGAGGMGLAVARRIGSGRTVILADAFAAPLDRAVATLNAEGYAAVGHLTDVADARAVVALAEAAAAEGRIAAVVHTAGVSAATATVEKIMQVDLAGTAHVIDAFEPVATRGTALVCIASMAGHYATLSQADELALATAPSAELLSLDVVTAAAGAEPVAAYIIAKRANQVRVQAAALAWNRRGARINTVSPGVVATAMARSEAESTSGEHMLAMLDACGAGRTGTPAEIADVVAFLTGPASLYITGTDVLIDGGQAAWIRWHRSATPRGGEPRGAAPVTVS</sequence>
<proteinExistence type="inferred from homology"/>
<dbReference type="RefSeq" id="WP_239164952.1">
    <property type="nucleotide sequence ID" value="NZ_BAAATY010000051.1"/>
</dbReference>